<comment type="caution">
    <text evidence="2">The sequence shown here is derived from an EMBL/GenBank/DDBJ whole genome shotgun (WGS) entry which is preliminary data.</text>
</comment>
<dbReference type="Proteomes" id="UP001196413">
    <property type="component" value="Unassembled WGS sequence"/>
</dbReference>
<evidence type="ECO:0000313" key="2">
    <source>
        <dbReference type="EMBL" id="KAJ1346301.1"/>
    </source>
</evidence>
<evidence type="ECO:0000256" key="1">
    <source>
        <dbReference type="SAM" id="MobiDB-lite"/>
    </source>
</evidence>
<feature type="compositionally biased region" description="Polar residues" evidence="1">
    <location>
        <begin position="53"/>
        <end position="63"/>
    </location>
</feature>
<evidence type="ECO:0000313" key="3">
    <source>
        <dbReference type="Proteomes" id="UP001196413"/>
    </source>
</evidence>
<organism evidence="2 3">
    <name type="scientific">Parelaphostrongylus tenuis</name>
    <name type="common">Meningeal worm</name>
    <dbReference type="NCBI Taxonomy" id="148309"/>
    <lineage>
        <taxon>Eukaryota</taxon>
        <taxon>Metazoa</taxon>
        <taxon>Ecdysozoa</taxon>
        <taxon>Nematoda</taxon>
        <taxon>Chromadorea</taxon>
        <taxon>Rhabditida</taxon>
        <taxon>Rhabditina</taxon>
        <taxon>Rhabditomorpha</taxon>
        <taxon>Strongyloidea</taxon>
        <taxon>Metastrongylidae</taxon>
        <taxon>Parelaphostrongylus</taxon>
    </lineage>
</organism>
<gene>
    <name evidence="2" type="ORF">KIN20_001059</name>
</gene>
<name>A0AAD5QGN9_PARTN</name>
<dbReference type="EMBL" id="JAHQIW010000155">
    <property type="protein sequence ID" value="KAJ1346301.1"/>
    <property type="molecule type" value="Genomic_DNA"/>
</dbReference>
<dbReference type="AlphaFoldDB" id="A0AAD5QGN9"/>
<accession>A0AAD5QGN9</accession>
<feature type="region of interest" description="Disordered" evidence="1">
    <location>
        <begin position="25"/>
        <end position="86"/>
    </location>
</feature>
<proteinExistence type="predicted"/>
<keyword evidence="3" id="KW-1185">Reference proteome</keyword>
<protein>
    <submittedName>
        <fullName evidence="2">Uncharacterized protein</fullName>
    </submittedName>
</protein>
<sequence length="86" mass="9670">MLKKSDGVVAQSKRRSLLGIICELTKRGSSKRQDSSKWQNHEQSPFRHRRLSRSPTNPISGQSARVGGEAMMVKKNPVPHDKESET</sequence>
<reference evidence="2" key="1">
    <citation type="submission" date="2021-06" db="EMBL/GenBank/DDBJ databases">
        <title>Parelaphostrongylus tenuis whole genome reference sequence.</title>
        <authorList>
            <person name="Garwood T.J."/>
            <person name="Larsen P.A."/>
            <person name="Fountain-Jones N.M."/>
            <person name="Garbe J.R."/>
            <person name="Macchietto M.G."/>
            <person name="Kania S.A."/>
            <person name="Gerhold R.W."/>
            <person name="Richards J.E."/>
            <person name="Wolf T.M."/>
        </authorList>
    </citation>
    <scope>NUCLEOTIDE SEQUENCE</scope>
    <source>
        <strain evidence="2">MNPRO001-30</strain>
        <tissue evidence="2">Meninges</tissue>
    </source>
</reference>